<evidence type="ECO:0000256" key="1">
    <source>
        <dbReference type="SAM" id="SignalP"/>
    </source>
</evidence>
<feature type="signal peptide" evidence="1">
    <location>
        <begin position="1"/>
        <end position="24"/>
    </location>
</feature>
<dbReference type="Proteomes" id="UP000041254">
    <property type="component" value="Unassembled WGS sequence"/>
</dbReference>
<dbReference type="PANTHER" id="PTHR34677:SF3">
    <property type="entry name" value="BACTERIAL IG-LIKE DOMAIN-CONTAINING PROTEIN"/>
    <property type="match status" value="1"/>
</dbReference>
<dbReference type="VEuPathDB" id="CryptoDB:Vbra_10281"/>
<evidence type="ECO:0000313" key="3">
    <source>
        <dbReference type="Proteomes" id="UP000041254"/>
    </source>
</evidence>
<proteinExistence type="predicted"/>
<feature type="chain" id="PRO_5005190494" evidence="1">
    <location>
        <begin position="25"/>
        <end position="2224"/>
    </location>
</feature>
<protein>
    <submittedName>
        <fullName evidence="2">Uncharacterized protein</fullName>
    </submittedName>
</protein>
<keyword evidence="3" id="KW-1185">Reference proteome</keyword>
<keyword evidence="1" id="KW-0732">Signal</keyword>
<evidence type="ECO:0000313" key="2">
    <source>
        <dbReference type="EMBL" id="CEM34043.1"/>
    </source>
</evidence>
<accession>A0A0G4GTV8</accession>
<dbReference type="InParanoid" id="A0A0G4GTV8"/>
<gene>
    <name evidence="2" type="ORF">Vbra_10281</name>
</gene>
<dbReference type="EMBL" id="CDMY01000802">
    <property type="protein sequence ID" value="CEM34043.1"/>
    <property type="molecule type" value="Genomic_DNA"/>
</dbReference>
<name>A0A0G4GTV8_VITBC</name>
<reference evidence="2 3" key="1">
    <citation type="submission" date="2014-11" db="EMBL/GenBank/DDBJ databases">
        <authorList>
            <person name="Zhu J."/>
            <person name="Qi W."/>
            <person name="Song R."/>
        </authorList>
    </citation>
    <scope>NUCLEOTIDE SEQUENCE [LARGE SCALE GENOMIC DNA]</scope>
</reference>
<organism evidence="2 3">
    <name type="scientific">Vitrella brassicaformis (strain CCMP3155)</name>
    <dbReference type="NCBI Taxonomy" id="1169540"/>
    <lineage>
        <taxon>Eukaryota</taxon>
        <taxon>Sar</taxon>
        <taxon>Alveolata</taxon>
        <taxon>Colpodellida</taxon>
        <taxon>Vitrellaceae</taxon>
        <taxon>Vitrella</taxon>
    </lineage>
</organism>
<sequence length="2224" mass="241874">METHYVVWLTVAGVCCLISGAAESFDPLAFFHDPLSNRFCSNTLTTYSGIETAEGCAEQCLAIAACTCFDFKYPYSSFTCRISRENVTGMSGVGFQAYTRRDPFLTFERRIIDARIGVYRVEYVFSTQEECARRCEGLADCYAFSVILATLTNQWTCHLGKPFAIYYNKVLTELWPQYVYIRKGLSLLVSNFVNPYLFSQNEQCEADTFTVSDASTPLLCAERCLSSDGCYCFDFSYATLECRTHETIAGMVRGATLAVDVSLQADAFLRIGPLFQLSVTFSHRITDGDRIFDALLLGNCIVQDISGEHTYFSVTLRALSLGYVTIRIREGVISSAVDDCNGCVRNRESNTVDLFNAQECVGDLSVSKSATHSGQTTATLTQNTDLIFPLSYCNPSRVSVSFLVDNLAVPATIVYQDAPMKSASFVTHTSGDGDTSEWQWTTPVSVTLDPERDQQTIGIRYEGSESLRVKAVRLFSMFDRIQSVQMECASAESDTAHHMCCADGTPHITSLRSCAELEQRADDADANANRTDTNMTYTYEEGVSVCQQMGARLCSFDELQFNMTTNGGFMSTCFVNTSTQADKWTLTQCNKTHVYTFPERECAPMDMSNSTAYGVSCCADSAVPHPEWLLLAHQIAPSMWPTEYIDIDTCCPRVFSQMDSVDWEHFRDEQTGVYTFLMEWPNTEFDSLTWRQSSPPFAQDAQSVQHDSSTEYVFGGLQMGDNRSLVVGSADERAYVVGHSELTAIPGPLLKATGEVAYVNEVKLWIRAPSARFSWWNDTTTPVPSIAPVGQSITDEYPIRINVTFNEAVYDFTESSVALENGSILSIEPFADSRRRYAIEIHPLAYTRVSLHIREGTVMDTNGLPNRASNTEGFLFVPECGDVHEWVDATTGHTCEWFAADPSRCYECPHAREALINCQESCGLCRLDRPVLCHPYMVGDGVCDDVCLFKSFSFDGDDCCDEMPSFDSCHACTNFWTNYSACPPPSPTPTPTSTPPQCRSPSPCPYLWTHGFSLPRLDGIYALTDTRVYTKGQYEIVYEEGQGKWCVRDKESGGGGGLCLVEQIGGENGPHASVGWRNDAQQWTEYVSIACRNEDGFPPVLTVELTSLTLPPSTRIRTDRPVMAVSCLSMPPSALPSTSPSTITQQGASVALSDAESVEIGVPFYGGESSTSEEIGVVCYATELGERWRDPLVVFRPSNRSELPTAFPWRDNFACTNTDTSVCGAGPIEIKMDWRERIVLRQSGADTCTEGAGGHLVYPLPFPFAHPSLLAFARFHALIMCVGGEESEGVLRHDANLFVQWGNGTVFDVLVDTVGPLHVPPSSRTRSVFHAHASVHGNDGFTTVRFFDGAQQQVLFTDRPGPAGEERVSFAVEFSFTSGGETEEGQYGGYGGLEGGGTFPCRQGWSADVTIETTEMAPFLVLSPEDTSWRDKSGRRPICTPSSPGPIAFLTLVGAQAFSRPPVCVQGETCLVRLSGHDLTSADRIKATDLRVAESCLDETYGFDYFGGLVANPVAPSGVSFSQAEFVLDVKAFATPRDYTLCYCYAGDPDAPDGDCGNFTAYRKKLGTFYVVKLAEENHHFTCSVGQTCRFDVSGTFFSGSLDAVAVSLPSPEQPGCSPFPSLFAKTVHVSSSAVPEPQNGEMIDSLSFDLGVPSQPGLFAVCFCFDSGDSCLFDPPRVVGELEIRGVRLSVDAICLSGRREGCSVVLTGIGLEESHRAMLTEGEAECGSPLSVPLATARATSLTADAVGLDFGAIGVAEGEVRVCYCASRTGCSLSAEYTIDAGRLLVLRECPVVSVHVLNEEQFGTSTHTHTDGDFARLEALYYRQSDKLLATQDGAMRAVLNETSGRWQIDDGTTSVFTASAAFPTAVPPSLAYVSVDGSQGVFLRVVCHAYALTRQEGQQQTAPFNCTRSVPCSVSFWRYGYDEYLQMTQQSDRPPDALQVIPSGSVCGQGASVSSHLPLSYVNQEGKTCVNFDLGSPRTRGVFQLCACVSRADDQDQCQSSMPTGALRIVGVDEMAAQECVRDSYNCTLTATGVELTASDAVRVIDTLAGCGDPAAPSVSEIATNPARADPSSLTPPRTRVAFNLGVATRAGVFRICMCAGYLSCDQPEHFTQTVGSLIVSGPEDTHRFSAIIGQEFTLTIGGWGLQPSSGVVIVNASTPCSAMPTRNDPAIVQTPTRAIGGGTFLAFEGVKLAQQGEFHVCWSVNPSGGKPYQSEVCG</sequence>
<dbReference type="PANTHER" id="PTHR34677">
    <property type="match status" value="1"/>
</dbReference>